<feature type="transmembrane region" description="Helical" evidence="2">
    <location>
        <begin position="188"/>
        <end position="208"/>
    </location>
</feature>
<dbReference type="InterPro" id="IPR016833">
    <property type="entry name" value="Put_Na-Bile_cotransptr"/>
</dbReference>
<dbReference type="InterPro" id="IPR038770">
    <property type="entry name" value="Na+/solute_symporter_sf"/>
</dbReference>
<dbReference type="GO" id="GO:0005886">
    <property type="term" value="C:plasma membrane"/>
    <property type="evidence" value="ECO:0007669"/>
    <property type="project" value="TreeGrafter"/>
</dbReference>
<evidence type="ECO:0000313" key="4">
    <source>
        <dbReference type="Proteomes" id="UP000663845"/>
    </source>
</evidence>
<dbReference type="Proteomes" id="UP000663845">
    <property type="component" value="Unassembled WGS sequence"/>
</dbReference>
<dbReference type="AlphaFoldDB" id="A0A814RQT3"/>
<evidence type="ECO:0000256" key="1">
    <source>
        <dbReference type="ARBA" id="ARBA00006528"/>
    </source>
</evidence>
<feature type="transmembrane region" description="Helical" evidence="2">
    <location>
        <begin position="150"/>
        <end position="168"/>
    </location>
</feature>
<keyword evidence="2" id="KW-0812">Transmembrane</keyword>
<organism evidence="3 4">
    <name type="scientific">Adineta steineri</name>
    <dbReference type="NCBI Taxonomy" id="433720"/>
    <lineage>
        <taxon>Eukaryota</taxon>
        <taxon>Metazoa</taxon>
        <taxon>Spiralia</taxon>
        <taxon>Gnathifera</taxon>
        <taxon>Rotifera</taxon>
        <taxon>Eurotatoria</taxon>
        <taxon>Bdelloidea</taxon>
        <taxon>Adinetida</taxon>
        <taxon>Adinetidae</taxon>
        <taxon>Adineta</taxon>
    </lineage>
</organism>
<dbReference type="Gene3D" id="1.20.1530.20">
    <property type="match status" value="1"/>
</dbReference>
<accession>A0A814RQT3</accession>
<sequence length="486" mass="54902">MSIKNDDSNSFSLICFGNLSDQRLSKIKFVNKFDNLDLLKEYLNEMKDNSVIVIVSDNVSLDTISSTDFPQICAVYNEKFVCLYCLPTMILPVHTYMQTIQDEQSKKKSPSFLFPLIRKYWFIIGLILVIFLAYLFPNIGKTGGYIRSEWSIKIGCVLIIFFLSGLSLRTKQLVKEILHIRLHLFVQIYSLLIIPFTIYAFGLLLIKLSLNKTLIVGIIIMASTSTTISSNVVMTKNALGNEYAALLNAVLGNILGIFISPALILYFLKNPIFDSLSNTSNSDNQLDYSRIIKNLALTVLIPLFIGQIIHLLWTKKVTYLREKFYFSDLNSLALLILVWAVFSNAFATGAFETIHKKDLLILIFINAGIYLVFSLLILILSRLPIPYWQFSEKDTVAIMFCGATKTLAMGIPLINALYGNANKDLSGILSLPLIIYHVEQLIIGAIFVILLKNWVKKGIKKQNIKLKNQDDLEAVESQTINIESSK</sequence>
<gene>
    <name evidence="3" type="ORF">JYZ213_LOCUS23285</name>
</gene>
<keyword evidence="2" id="KW-1133">Transmembrane helix</keyword>
<feature type="transmembrane region" description="Helical" evidence="2">
    <location>
        <begin position="359"/>
        <end position="383"/>
    </location>
</feature>
<reference evidence="3" key="1">
    <citation type="submission" date="2021-02" db="EMBL/GenBank/DDBJ databases">
        <authorList>
            <person name="Nowell W R."/>
        </authorList>
    </citation>
    <scope>NUCLEOTIDE SEQUENCE</scope>
</reference>
<keyword evidence="2" id="KW-0472">Membrane</keyword>
<dbReference type="Pfam" id="PF13593">
    <property type="entry name" value="SBF_like"/>
    <property type="match status" value="1"/>
</dbReference>
<evidence type="ECO:0000256" key="2">
    <source>
        <dbReference type="SAM" id="Phobius"/>
    </source>
</evidence>
<feature type="transmembrane region" description="Helical" evidence="2">
    <location>
        <begin position="434"/>
        <end position="455"/>
    </location>
</feature>
<feature type="transmembrane region" description="Helical" evidence="2">
    <location>
        <begin position="120"/>
        <end position="138"/>
    </location>
</feature>
<dbReference type="EMBL" id="CAJNOG010000273">
    <property type="protein sequence ID" value="CAF1135977.1"/>
    <property type="molecule type" value="Genomic_DNA"/>
</dbReference>
<feature type="transmembrane region" description="Helical" evidence="2">
    <location>
        <begin position="325"/>
        <end position="347"/>
    </location>
</feature>
<feature type="transmembrane region" description="Helical" evidence="2">
    <location>
        <begin position="214"/>
        <end position="233"/>
    </location>
</feature>
<proteinExistence type="inferred from homology"/>
<protein>
    <submittedName>
        <fullName evidence="3">Uncharacterized protein</fullName>
    </submittedName>
</protein>
<evidence type="ECO:0000313" key="3">
    <source>
        <dbReference type="EMBL" id="CAF1135977.1"/>
    </source>
</evidence>
<name>A0A814RQT3_9BILA</name>
<dbReference type="PANTHER" id="PTHR18640">
    <property type="entry name" value="SOLUTE CARRIER FAMILY 10 MEMBER 7"/>
    <property type="match status" value="1"/>
</dbReference>
<feature type="transmembrane region" description="Helical" evidence="2">
    <location>
        <begin position="291"/>
        <end position="313"/>
    </location>
</feature>
<feature type="transmembrane region" description="Helical" evidence="2">
    <location>
        <begin position="395"/>
        <end position="414"/>
    </location>
</feature>
<comment type="caution">
    <text evidence="3">The sequence shown here is derived from an EMBL/GenBank/DDBJ whole genome shotgun (WGS) entry which is preliminary data.</text>
</comment>
<feature type="transmembrane region" description="Helical" evidence="2">
    <location>
        <begin position="245"/>
        <end position="268"/>
    </location>
</feature>
<comment type="similarity">
    <text evidence="1">Belongs to the bile acid:sodium symporter (BASS) (TC 2.A.28) family.</text>
</comment>
<dbReference type="PANTHER" id="PTHR18640:SF5">
    <property type="entry name" value="SODIUM_BILE ACID COTRANSPORTER 7"/>
    <property type="match status" value="1"/>
</dbReference>